<evidence type="ECO:0000313" key="3">
    <source>
        <dbReference type="Proteomes" id="UP001187682"/>
    </source>
</evidence>
<dbReference type="PANTHER" id="PTHR35895:SF1">
    <property type="entry name" value="LIPID-BINDING SERUM GLYCOPROTEIN C-TERMINAL DOMAIN-CONTAINING PROTEIN"/>
    <property type="match status" value="1"/>
</dbReference>
<sequence>MSDKDVAQQHQENAPQKKRGCAAHCKRFWWAYLILAVVVIVLVVVLVLFVGVPKIAQKKINEAKLNIDGIIVSETEPNKYRMSVNSSITTDGSVHADIDGFVGNMYLEDLEPHTPFAALNFPATTSQKFTEVNVSQIVDVANMDAFTTFNTWLLANESLKLTIEGDTHVRVKGLSKKYGVTFKKTIELKGLNGFKGLEVTEPHVDLVALTNNFQALVKVPNASILTIEIGNATFVNKYDGEDIGTVYMDNLVLYPGINDVPMHADIKQEPVLVAITTKPHCTDGIVPFDLSGKDVKKDGETLSYYANALSQLELNVPIKLGDAFAEAGLEVSCD</sequence>
<keyword evidence="1" id="KW-1133">Transmembrane helix</keyword>
<evidence type="ECO:0000256" key="1">
    <source>
        <dbReference type="SAM" id="Phobius"/>
    </source>
</evidence>
<proteinExistence type="predicted"/>
<accession>A0AAE8SQN9</accession>
<comment type="caution">
    <text evidence="2">The sequence shown here is derived from an EMBL/GenBank/DDBJ whole genome shotgun (WGS) entry which is preliminary data.</text>
</comment>
<dbReference type="EMBL" id="ONZQ02000001">
    <property type="protein sequence ID" value="SPN96769.1"/>
    <property type="molecule type" value="Genomic_DNA"/>
</dbReference>
<dbReference type="GO" id="GO:0000329">
    <property type="term" value="C:fungal-type vacuole membrane"/>
    <property type="evidence" value="ECO:0007669"/>
    <property type="project" value="InterPro"/>
</dbReference>
<dbReference type="InterPro" id="IPR022185">
    <property type="entry name" value="DUF3712"/>
</dbReference>
<feature type="transmembrane region" description="Helical" evidence="1">
    <location>
        <begin position="29"/>
        <end position="52"/>
    </location>
</feature>
<dbReference type="Proteomes" id="UP001187682">
    <property type="component" value="Unassembled WGS sequence"/>
</dbReference>
<evidence type="ECO:0000313" key="2">
    <source>
        <dbReference type="EMBL" id="SPN96769.1"/>
    </source>
</evidence>
<keyword evidence="3" id="KW-1185">Reference proteome</keyword>
<organism evidence="2 3">
    <name type="scientific">Cephalotrichum gorgonifer</name>
    <dbReference type="NCBI Taxonomy" id="2041049"/>
    <lineage>
        <taxon>Eukaryota</taxon>
        <taxon>Fungi</taxon>
        <taxon>Dikarya</taxon>
        <taxon>Ascomycota</taxon>
        <taxon>Pezizomycotina</taxon>
        <taxon>Sordariomycetes</taxon>
        <taxon>Hypocreomycetidae</taxon>
        <taxon>Microascales</taxon>
        <taxon>Microascaceae</taxon>
        <taxon>Cephalotrichum</taxon>
    </lineage>
</organism>
<reference evidence="2" key="1">
    <citation type="submission" date="2018-03" db="EMBL/GenBank/DDBJ databases">
        <authorList>
            <person name="Guldener U."/>
        </authorList>
    </citation>
    <scope>NUCLEOTIDE SEQUENCE</scope>
</reference>
<keyword evidence="1" id="KW-0472">Membrane</keyword>
<keyword evidence="1" id="KW-0812">Transmembrane</keyword>
<dbReference type="Pfam" id="PF12505">
    <property type="entry name" value="DUF3712"/>
    <property type="match status" value="1"/>
</dbReference>
<dbReference type="PANTHER" id="PTHR35895">
    <property type="entry name" value="CHROMOSOME 16, WHOLE GENOME SHOTGUN SEQUENCE"/>
    <property type="match status" value="1"/>
</dbReference>
<dbReference type="AlphaFoldDB" id="A0AAE8SQN9"/>
<gene>
    <name evidence="2" type="ORF">DNG_00289</name>
</gene>
<protein>
    <submittedName>
        <fullName evidence="2">Uncharacterized protein</fullName>
    </submittedName>
</protein>
<name>A0AAE8SQN9_9PEZI</name>
<dbReference type="InterPro" id="IPR046368">
    <property type="entry name" value="Tag1"/>
</dbReference>